<accession>A0A7I7S7X9</accession>
<dbReference type="EMBL" id="AP022593">
    <property type="protein sequence ID" value="BBY52429.1"/>
    <property type="molecule type" value="Genomic_DNA"/>
</dbReference>
<dbReference type="KEGG" id="marz:MARA_58970"/>
<organism evidence="4 5">
    <name type="scientific">Mycolicibacterium arabiense</name>
    <dbReference type="NCBI Taxonomy" id="1286181"/>
    <lineage>
        <taxon>Bacteria</taxon>
        <taxon>Bacillati</taxon>
        <taxon>Actinomycetota</taxon>
        <taxon>Actinomycetes</taxon>
        <taxon>Mycobacteriales</taxon>
        <taxon>Mycobacteriaceae</taxon>
        <taxon>Mycolicibacterium</taxon>
    </lineage>
</organism>
<dbReference type="SUPFAM" id="SSF54909">
    <property type="entry name" value="Dimeric alpha+beta barrel"/>
    <property type="match status" value="1"/>
</dbReference>
<feature type="domain" description="ABM" evidence="3">
    <location>
        <begin position="140"/>
        <end position="230"/>
    </location>
</feature>
<dbReference type="GO" id="GO:0005886">
    <property type="term" value="C:plasma membrane"/>
    <property type="evidence" value="ECO:0007669"/>
    <property type="project" value="TreeGrafter"/>
</dbReference>
<dbReference type="AlphaFoldDB" id="A0A7I7S7X9"/>
<dbReference type="InterPro" id="IPR004378">
    <property type="entry name" value="F420H2_quin_Rdtase"/>
</dbReference>
<dbReference type="Gene3D" id="3.30.70.100">
    <property type="match status" value="1"/>
</dbReference>
<dbReference type="InterPro" id="IPR011008">
    <property type="entry name" value="Dimeric_a/b-barrel"/>
</dbReference>
<evidence type="ECO:0000259" key="3">
    <source>
        <dbReference type="PROSITE" id="PS51725"/>
    </source>
</evidence>
<dbReference type="Pfam" id="PF03992">
    <property type="entry name" value="ABM"/>
    <property type="match status" value="1"/>
</dbReference>
<name>A0A7I7S7X9_9MYCO</name>
<evidence type="ECO:0000256" key="2">
    <source>
        <dbReference type="ARBA" id="ARBA00049106"/>
    </source>
</evidence>
<keyword evidence="5" id="KW-1185">Reference proteome</keyword>
<dbReference type="Gene3D" id="2.30.110.10">
    <property type="entry name" value="Electron Transport, Fmn-binding Protein, Chain A"/>
    <property type="match status" value="1"/>
</dbReference>
<dbReference type="PANTHER" id="PTHR39428">
    <property type="entry name" value="F420H(2)-DEPENDENT QUINONE REDUCTASE RV1261C"/>
    <property type="match status" value="1"/>
</dbReference>
<proteinExistence type="inferred from homology"/>
<dbReference type="GO" id="GO:0070967">
    <property type="term" value="F:coenzyme F420 binding"/>
    <property type="evidence" value="ECO:0007669"/>
    <property type="project" value="TreeGrafter"/>
</dbReference>
<dbReference type="InterPro" id="IPR007138">
    <property type="entry name" value="ABM_dom"/>
</dbReference>
<dbReference type="GO" id="GO:0016491">
    <property type="term" value="F:oxidoreductase activity"/>
    <property type="evidence" value="ECO:0007669"/>
    <property type="project" value="InterPro"/>
</dbReference>
<dbReference type="Pfam" id="PF04075">
    <property type="entry name" value="F420H2_quin_red"/>
    <property type="match status" value="1"/>
</dbReference>
<comment type="catalytic activity">
    <reaction evidence="2">
        <text>oxidized coenzyme F420-(gamma-L-Glu)(n) + a quinol + H(+) = reduced coenzyme F420-(gamma-L-Glu)(n) + a quinone</text>
        <dbReference type="Rhea" id="RHEA:39663"/>
        <dbReference type="Rhea" id="RHEA-COMP:12939"/>
        <dbReference type="Rhea" id="RHEA-COMP:14378"/>
        <dbReference type="ChEBI" id="CHEBI:15378"/>
        <dbReference type="ChEBI" id="CHEBI:24646"/>
        <dbReference type="ChEBI" id="CHEBI:132124"/>
        <dbReference type="ChEBI" id="CHEBI:133980"/>
        <dbReference type="ChEBI" id="CHEBI:139511"/>
    </reaction>
</comment>
<dbReference type="Proteomes" id="UP000467428">
    <property type="component" value="Chromosome"/>
</dbReference>
<evidence type="ECO:0000256" key="1">
    <source>
        <dbReference type="ARBA" id="ARBA00008710"/>
    </source>
</evidence>
<sequence length="234" mass="25930">MASPRLRTAEFRETGGKAGGVFEGKPLVLVHHVGAKSGKERIAPLVPYLDGDRIVIFASKGGSDTNPDWYHNLVANPDTVVELGAETFRVTARVLSGDERDDVYAKQTGVEPQFGEYQRKTSRVIPVIELQRVVDLAMAVTVLLEIKLKPESVAEARELMGRELQTTRAFDGNLALDVIVDEDDPTHWIIYERWNSVEQDEAYRSFRAGEGQITGLPALLAAPPVKTRYLDTDI</sequence>
<dbReference type="InterPro" id="IPR012349">
    <property type="entry name" value="Split_barrel_FMN-bd"/>
</dbReference>
<comment type="similarity">
    <text evidence="1">Belongs to the F420H(2)-dependent quinone reductase family.</text>
</comment>
<gene>
    <name evidence="4" type="ORF">MARA_58970</name>
</gene>
<reference evidence="4 5" key="1">
    <citation type="journal article" date="2019" name="Emerg. Microbes Infect.">
        <title>Comprehensive subspecies identification of 175 nontuberculous mycobacteria species based on 7547 genomic profiles.</title>
        <authorList>
            <person name="Matsumoto Y."/>
            <person name="Kinjo T."/>
            <person name="Motooka D."/>
            <person name="Nabeya D."/>
            <person name="Jung N."/>
            <person name="Uechi K."/>
            <person name="Horii T."/>
            <person name="Iida T."/>
            <person name="Fujita J."/>
            <person name="Nakamura S."/>
        </authorList>
    </citation>
    <scope>NUCLEOTIDE SEQUENCE [LARGE SCALE GENOMIC DNA]</scope>
    <source>
        <strain evidence="4 5">JCM 18538</strain>
    </source>
</reference>
<dbReference type="PROSITE" id="PS51725">
    <property type="entry name" value="ABM"/>
    <property type="match status" value="1"/>
</dbReference>
<dbReference type="NCBIfam" id="TIGR00026">
    <property type="entry name" value="hi_GC_TIGR00026"/>
    <property type="match status" value="1"/>
</dbReference>
<evidence type="ECO:0000313" key="5">
    <source>
        <dbReference type="Proteomes" id="UP000467428"/>
    </source>
</evidence>
<geneLocation type="plasmid" evidence="5">
    <name>pjcm18538 dna</name>
</geneLocation>
<dbReference type="PANTHER" id="PTHR39428:SF1">
    <property type="entry name" value="F420H(2)-DEPENDENT QUINONE REDUCTASE RV1261C"/>
    <property type="match status" value="1"/>
</dbReference>
<protein>
    <recommendedName>
        <fullName evidence="3">ABM domain-containing protein</fullName>
    </recommendedName>
</protein>
<evidence type="ECO:0000313" key="4">
    <source>
        <dbReference type="EMBL" id="BBY52429.1"/>
    </source>
</evidence>